<organism evidence="2 3">
    <name type="scientific">Rhodopseudomonas palustris</name>
    <dbReference type="NCBI Taxonomy" id="1076"/>
    <lineage>
        <taxon>Bacteria</taxon>
        <taxon>Pseudomonadati</taxon>
        <taxon>Pseudomonadota</taxon>
        <taxon>Alphaproteobacteria</taxon>
        <taxon>Hyphomicrobiales</taxon>
        <taxon>Nitrobacteraceae</taxon>
        <taxon>Rhodopseudomonas</taxon>
    </lineage>
</organism>
<sequence length="74" mass="8844">MSVYRFRIFHDEDTDSLGQEIDLPDERAAWREACFLCRDLSRDIFTDAKPEWKLEVTDESGKPLFRFRFLAEVL</sequence>
<dbReference type="OrthoDB" id="7575967at2"/>
<evidence type="ECO:0000259" key="1">
    <source>
        <dbReference type="Pfam" id="PF21834"/>
    </source>
</evidence>
<accession>A0A0D7F849</accession>
<comment type="caution">
    <text evidence="2">The sequence shown here is derived from an EMBL/GenBank/DDBJ whole genome shotgun (WGS) entry which is preliminary data.</text>
</comment>
<dbReference type="InterPro" id="IPR054189">
    <property type="entry name" value="DUF6894"/>
</dbReference>
<protein>
    <recommendedName>
        <fullName evidence="1">DUF6894 domain-containing protein</fullName>
    </recommendedName>
</protein>
<dbReference type="AlphaFoldDB" id="A0A0D7F849"/>
<dbReference type="EMBL" id="JXXE01000033">
    <property type="protein sequence ID" value="KIZ47892.1"/>
    <property type="molecule type" value="Genomic_DNA"/>
</dbReference>
<dbReference type="RefSeq" id="WP_044404938.1">
    <property type="nucleotide sequence ID" value="NZ_JXXE01000033.1"/>
</dbReference>
<evidence type="ECO:0000313" key="3">
    <source>
        <dbReference type="Proteomes" id="UP000032515"/>
    </source>
</evidence>
<feature type="domain" description="DUF6894" evidence="1">
    <location>
        <begin position="4"/>
        <end position="69"/>
    </location>
</feature>
<dbReference type="Pfam" id="PF21834">
    <property type="entry name" value="DUF6894"/>
    <property type="match status" value="1"/>
</dbReference>
<dbReference type="Proteomes" id="UP000032515">
    <property type="component" value="Unassembled WGS sequence"/>
</dbReference>
<name>A0A0D7F849_RHOPL</name>
<gene>
    <name evidence="2" type="ORF">OO17_01795</name>
</gene>
<reference evidence="2 3" key="1">
    <citation type="submission" date="2014-11" db="EMBL/GenBank/DDBJ databases">
        <title>Genomics and ecophysiology of heterotrophic nitrogen fixing bacteria isolated from estuarine surface water.</title>
        <authorList>
            <person name="Bentzon-Tilia M."/>
            <person name="Severin I."/>
            <person name="Hansen L.H."/>
            <person name="Riemann L."/>
        </authorList>
    </citation>
    <scope>NUCLEOTIDE SEQUENCE [LARGE SCALE GENOMIC DNA]</scope>
    <source>
        <strain evidence="2 3">BAL398</strain>
    </source>
</reference>
<evidence type="ECO:0000313" key="2">
    <source>
        <dbReference type="EMBL" id="KIZ47892.1"/>
    </source>
</evidence>
<proteinExistence type="predicted"/>